<dbReference type="KEGG" id="afra:136031239"/>
<dbReference type="CTD" id="34120"/>
<dbReference type="GO" id="GO:0003677">
    <property type="term" value="F:DNA binding"/>
    <property type="evidence" value="ECO:0007669"/>
    <property type="project" value="UniProtKB-KW"/>
</dbReference>
<comment type="similarity">
    <text evidence="2">Belongs to the transcriptional coactivator PC4 family.</text>
</comment>
<evidence type="ECO:0000256" key="4">
    <source>
        <dbReference type="ARBA" id="ARBA00023125"/>
    </source>
</evidence>
<dbReference type="EMBL" id="EU142272">
    <property type="protein sequence ID" value="ABV60408.1"/>
    <property type="molecule type" value="mRNA"/>
</dbReference>
<evidence type="ECO:0000256" key="3">
    <source>
        <dbReference type="ARBA" id="ARBA00023015"/>
    </source>
</evidence>
<name>A8D8C5_ARTSF</name>
<dbReference type="Gene3D" id="2.30.31.10">
    <property type="entry name" value="Transcriptional Coactivator Pc4, Chain A"/>
    <property type="match status" value="1"/>
</dbReference>
<dbReference type="SUPFAM" id="SSF54447">
    <property type="entry name" value="ssDNA-binding transcriptional regulator domain"/>
    <property type="match status" value="1"/>
</dbReference>
<dbReference type="GeneID" id="136031239"/>
<dbReference type="GO" id="GO:0003713">
    <property type="term" value="F:transcription coactivator activity"/>
    <property type="evidence" value="ECO:0007669"/>
    <property type="project" value="InterPro"/>
</dbReference>
<evidence type="ECO:0000256" key="7">
    <source>
        <dbReference type="SAM" id="MobiDB-lite"/>
    </source>
</evidence>
<dbReference type="InterPro" id="IPR009044">
    <property type="entry name" value="ssDNA-bd_transcriptional_reg"/>
</dbReference>
<dbReference type="PANTHER" id="PTHR13215">
    <property type="entry name" value="RNA POLYMERASE II TRANSCRIPTIONAL COACTIVATOR"/>
    <property type="match status" value="1"/>
</dbReference>
<dbReference type="RefSeq" id="XP_065566713.1">
    <property type="nucleotide sequence ID" value="XM_065710641.1"/>
</dbReference>
<evidence type="ECO:0000259" key="8">
    <source>
        <dbReference type="Pfam" id="PF02229"/>
    </source>
</evidence>
<feature type="domain" description="Transcriptional coactivator p15 (PC4) C-terminal" evidence="8">
    <location>
        <begin position="45"/>
        <end position="97"/>
    </location>
</feature>
<keyword evidence="6" id="KW-0539">Nucleus</keyword>
<dbReference type="RefSeq" id="XP_065566715.1">
    <property type="nucleotide sequence ID" value="XM_065710643.1"/>
</dbReference>
<comment type="subcellular location">
    <subcellularLocation>
        <location evidence="1">Nucleus</location>
    </subcellularLocation>
</comment>
<dbReference type="InterPro" id="IPR003173">
    <property type="entry name" value="PC4_C"/>
</dbReference>
<dbReference type="GO" id="GO:0005634">
    <property type="term" value="C:nucleus"/>
    <property type="evidence" value="ECO:0007669"/>
    <property type="project" value="UniProtKB-SubCell"/>
</dbReference>
<evidence type="ECO:0000313" key="9">
    <source>
        <dbReference type="EMBL" id="ABV60408.1"/>
    </source>
</evidence>
<dbReference type="AlphaFoldDB" id="A8D8C5"/>
<organism evidence="9">
    <name type="scientific">Artemia franciscana</name>
    <name type="common">Brine shrimp</name>
    <name type="synonym">Artemia sanfranciscana</name>
    <dbReference type="NCBI Taxonomy" id="6661"/>
    <lineage>
        <taxon>Eukaryota</taxon>
        <taxon>Metazoa</taxon>
        <taxon>Ecdysozoa</taxon>
        <taxon>Arthropoda</taxon>
        <taxon>Crustacea</taxon>
        <taxon>Branchiopoda</taxon>
        <taxon>Anostraca</taxon>
        <taxon>Artemiidae</taxon>
        <taxon>Artemia</taxon>
    </lineage>
</organism>
<keyword evidence="3" id="KW-0805">Transcription regulation</keyword>
<proteinExistence type="evidence at transcript level"/>
<evidence type="ECO:0000256" key="2">
    <source>
        <dbReference type="ARBA" id="ARBA00009001"/>
    </source>
</evidence>
<sequence length="108" mass="12214">MGKDKNKREVESDSDSGPDDPNPPKKSKSTVKQSASKGSDEEPTWTLDKKRFLKVRSFKGKTFVDIREYYEDASGNLMPGKKGISLSVQQWKKVQEAMDEVDEALKNM</sequence>
<feature type="compositionally biased region" description="Basic and acidic residues" evidence="7">
    <location>
        <begin position="1"/>
        <end position="11"/>
    </location>
</feature>
<keyword evidence="5" id="KW-0804">Transcription</keyword>
<evidence type="ECO:0000256" key="1">
    <source>
        <dbReference type="ARBA" id="ARBA00004123"/>
    </source>
</evidence>
<evidence type="ECO:0000256" key="6">
    <source>
        <dbReference type="ARBA" id="ARBA00023242"/>
    </source>
</evidence>
<dbReference type="InterPro" id="IPR045125">
    <property type="entry name" value="Sub1/Tcp4-like"/>
</dbReference>
<protein>
    <submittedName>
        <fullName evidence="9">RNA polymerase II transcriptional coactivator</fullName>
    </submittedName>
</protein>
<dbReference type="RefSeq" id="XP_065566716.1">
    <property type="nucleotide sequence ID" value="XM_065710644.1"/>
</dbReference>
<keyword evidence="4" id="KW-0238">DNA-binding</keyword>
<evidence type="ECO:0000256" key="5">
    <source>
        <dbReference type="ARBA" id="ARBA00023163"/>
    </source>
</evidence>
<dbReference type="Pfam" id="PF02229">
    <property type="entry name" value="PC4"/>
    <property type="match status" value="1"/>
</dbReference>
<reference evidence="9" key="1">
    <citation type="submission" date="2007-09" db="EMBL/GenBank/DDBJ databases">
        <title>Isolation of an mRNA for putative RNA polymerase II transcriptional coactivator from Artemia franciscana.</title>
        <authorList>
            <person name="DeBrule S."/>
            <person name="Edelberg M."/>
            <person name="Vershon A.K."/>
            <person name="Nemeroff M.E."/>
        </authorList>
    </citation>
    <scope>NUCLEOTIDE SEQUENCE</scope>
</reference>
<dbReference type="GO" id="GO:0060261">
    <property type="term" value="P:positive regulation of transcription initiation by RNA polymerase II"/>
    <property type="evidence" value="ECO:0007669"/>
    <property type="project" value="InterPro"/>
</dbReference>
<feature type="region of interest" description="Disordered" evidence="7">
    <location>
        <begin position="1"/>
        <end position="45"/>
    </location>
</feature>
<accession>A8D8C5</accession>